<dbReference type="InterPro" id="IPR033985">
    <property type="entry name" value="SusD-like_N"/>
</dbReference>
<proteinExistence type="predicted"/>
<keyword evidence="8" id="KW-1185">Reference proteome</keyword>
<accession>A0A9E2SDL4</accession>
<feature type="domain" description="SusD-like N-terminal" evidence="6">
    <location>
        <begin position="84"/>
        <end position="228"/>
    </location>
</feature>
<name>A0A9E2SDL4_9BACT</name>
<dbReference type="CDD" id="cd08977">
    <property type="entry name" value="SusD"/>
    <property type="match status" value="1"/>
</dbReference>
<dbReference type="Proteomes" id="UP000812270">
    <property type="component" value="Unassembled WGS sequence"/>
</dbReference>
<evidence type="ECO:0000256" key="1">
    <source>
        <dbReference type="ARBA" id="ARBA00004442"/>
    </source>
</evidence>
<keyword evidence="3" id="KW-0472">Membrane</keyword>
<dbReference type="Pfam" id="PF14322">
    <property type="entry name" value="SusD-like_3"/>
    <property type="match status" value="1"/>
</dbReference>
<dbReference type="InterPro" id="IPR012944">
    <property type="entry name" value="SusD_RagB_dom"/>
</dbReference>
<dbReference type="GO" id="GO:0009279">
    <property type="term" value="C:cell outer membrane"/>
    <property type="evidence" value="ECO:0007669"/>
    <property type="project" value="UniProtKB-SubCell"/>
</dbReference>
<evidence type="ECO:0000313" key="8">
    <source>
        <dbReference type="Proteomes" id="UP000812270"/>
    </source>
</evidence>
<evidence type="ECO:0000313" key="7">
    <source>
        <dbReference type="EMBL" id="MBV4360192.1"/>
    </source>
</evidence>
<gene>
    <name evidence="7" type="ORF">KTO63_23710</name>
</gene>
<dbReference type="Pfam" id="PF07980">
    <property type="entry name" value="SusD_RagB"/>
    <property type="match status" value="1"/>
</dbReference>
<protein>
    <submittedName>
        <fullName evidence="7">RagB/SusD family nutrient uptake outer membrane protein</fullName>
    </submittedName>
</protein>
<sequence>MKFKNINTVYISIGALLLVSILFSSCEKYVDIPKAPNQLLVTDAFKEDATATSAVLTLYGNDNTTNSLGYFSFCGGLEADELENANDNDLSMNEFQTTALSIKNATVQNYLWSTPYAVIGAANVAIDGLNNSKTLTPSVKNQLLGESKFFRAFTYFYLVNYFGKVPLSLSGDANANAFLPRTSTDSVYAQIVADLKDAQTLLPATYVGTMRARVNKYAATALLARVYLYMSDYTNAEIQASNVIGATDITYTMQDIDHAFLNTSNEVILQIATTTAWSSLPILGTYYNSYQQYVLAPSFTFEAGDKRAASWTDGNIITKYKMAGNEYNITLRLAEQYLIRSEARAQLSKISGAQADLDSVRIRAGLAKTSASTKDDLLAAIASERKVELLGEFSHRWFDLKRTGKADQVIGALKPATWKSTAVLAPIPSDERFKNPSLTQNDGYPN</sequence>
<reference evidence="7" key="1">
    <citation type="submission" date="2021-06" db="EMBL/GenBank/DDBJ databases">
        <authorList>
            <person name="Huq M.A."/>
        </authorList>
    </citation>
    <scope>NUCLEOTIDE SEQUENCE</scope>
    <source>
        <strain evidence="7">MAH-26</strain>
    </source>
</reference>
<evidence type="ECO:0000256" key="2">
    <source>
        <dbReference type="ARBA" id="ARBA00022729"/>
    </source>
</evidence>
<dbReference type="EMBL" id="JAHSPG010000017">
    <property type="protein sequence ID" value="MBV4360192.1"/>
    <property type="molecule type" value="Genomic_DNA"/>
</dbReference>
<evidence type="ECO:0000259" key="6">
    <source>
        <dbReference type="Pfam" id="PF14322"/>
    </source>
</evidence>
<keyword evidence="4" id="KW-0998">Cell outer membrane</keyword>
<comment type="subcellular location">
    <subcellularLocation>
        <location evidence="1">Cell outer membrane</location>
    </subcellularLocation>
</comment>
<evidence type="ECO:0000256" key="4">
    <source>
        <dbReference type="ARBA" id="ARBA00023237"/>
    </source>
</evidence>
<dbReference type="RefSeq" id="WP_217794458.1">
    <property type="nucleotide sequence ID" value="NZ_JAHSPG010000017.1"/>
</dbReference>
<keyword evidence="2" id="KW-0732">Signal</keyword>
<dbReference type="PROSITE" id="PS51257">
    <property type="entry name" value="PROKAR_LIPOPROTEIN"/>
    <property type="match status" value="1"/>
</dbReference>
<organism evidence="7 8">
    <name type="scientific">Pinibacter aurantiacus</name>
    <dbReference type="NCBI Taxonomy" id="2851599"/>
    <lineage>
        <taxon>Bacteria</taxon>
        <taxon>Pseudomonadati</taxon>
        <taxon>Bacteroidota</taxon>
        <taxon>Chitinophagia</taxon>
        <taxon>Chitinophagales</taxon>
        <taxon>Chitinophagaceae</taxon>
        <taxon>Pinibacter</taxon>
    </lineage>
</organism>
<dbReference type="AlphaFoldDB" id="A0A9E2SDL4"/>
<evidence type="ECO:0000259" key="5">
    <source>
        <dbReference type="Pfam" id="PF07980"/>
    </source>
</evidence>
<comment type="caution">
    <text evidence="7">The sequence shown here is derived from an EMBL/GenBank/DDBJ whole genome shotgun (WGS) entry which is preliminary data.</text>
</comment>
<evidence type="ECO:0000256" key="3">
    <source>
        <dbReference type="ARBA" id="ARBA00023136"/>
    </source>
</evidence>
<feature type="domain" description="RagB/SusD" evidence="5">
    <location>
        <begin position="319"/>
        <end position="444"/>
    </location>
</feature>